<keyword evidence="3" id="KW-1133">Transmembrane helix</keyword>
<name>A0A6C0EL32_9ZZZZ</name>
<dbReference type="InterPro" id="IPR033909">
    <property type="entry name" value="RNR_small"/>
</dbReference>
<feature type="compositionally biased region" description="Polar residues" evidence="2">
    <location>
        <begin position="1"/>
        <end position="17"/>
    </location>
</feature>
<feature type="transmembrane region" description="Helical" evidence="3">
    <location>
        <begin position="233"/>
        <end position="258"/>
    </location>
</feature>
<dbReference type="InterPro" id="IPR009078">
    <property type="entry name" value="Ferritin-like_SF"/>
</dbReference>
<dbReference type="Pfam" id="PF00268">
    <property type="entry name" value="Ribonuc_red_sm"/>
    <property type="match status" value="1"/>
</dbReference>
<dbReference type="Gene3D" id="1.10.620.20">
    <property type="entry name" value="Ribonucleotide Reductase, subunit A"/>
    <property type="match status" value="1"/>
</dbReference>
<proteinExistence type="inferred from homology"/>
<comment type="similarity">
    <text evidence="1">Belongs to the ribonucleoside diphosphate reductase small chain family.</text>
</comment>
<evidence type="ECO:0000256" key="1">
    <source>
        <dbReference type="ARBA" id="ARBA00009303"/>
    </source>
</evidence>
<keyword evidence="3" id="KW-0472">Membrane</keyword>
<feature type="region of interest" description="Disordered" evidence="2">
    <location>
        <begin position="1"/>
        <end position="82"/>
    </location>
</feature>
<dbReference type="GO" id="GO:0016491">
    <property type="term" value="F:oxidoreductase activity"/>
    <property type="evidence" value="ECO:0007669"/>
    <property type="project" value="InterPro"/>
</dbReference>
<dbReference type="PANTHER" id="PTHR23409:SF18">
    <property type="entry name" value="RIBONUCLEOSIDE-DIPHOSPHATE REDUCTASE SUBUNIT M2"/>
    <property type="match status" value="1"/>
</dbReference>
<protein>
    <submittedName>
        <fullName evidence="4">Uncharacterized protein</fullName>
    </submittedName>
</protein>
<evidence type="ECO:0000313" key="4">
    <source>
        <dbReference type="EMBL" id="QHT29767.1"/>
    </source>
</evidence>
<dbReference type="CDD" id="cd01049">
    <property type="entry name" value="RNRR2"/>
    <property type="match status" value="1"/>
</dbReference>
<dbReference type="SUPFAM" id="SSF47240">
    <property type="entry name" value="Ferritin-like"/>
    <property type="match status" value="1"/>
</dbReference>
<dbReference type="EMBL" id="MN738882">
    <property type="protein sequence ID" value="QHT29767.1"/>
    <property type="molecule type" value="Genomic_DNA"/>
</dbReference>
<dbReference type="PANTHER" id="PTHR23409">
    <property type="entry name" value="RIBONUCLEOSIDE-DIPHOSPHATE REDUCTASE SMALL CHAIN"/>
    <property type="match status" value="1"/>
</dbReference>
<dbReference type="AlphaFoldDB" id="A0A6C0EL32"/>
<dbReference type="InterPro" id="IPR012348">
    <property type="entry name" value="RNR-like"/>
</dbReference>
<dbReference type="GO" id="GO:0009263">
    <property type="term" value="P:deoxyribonucleotide biosynthetic process"/>
    <property type="evidence" value="ECO:0007669"/>
    <property type="project" value="InterPro"/>
</dbReference>
<organism evidence="4">
    <name type="scientific">viral metagenome</name>
    <dbReference type="NCBI Taxonomy" id="1070528"/>
    <lineage>
        <taxon>unclassified sequences</taxon>
        <taxon>metagenomes</taxon>
        <taxon>organismal metagenomes</taxon>
    </lineage>
</organism>
<reference evidence="4" key="1">
    <citation type="journal article" date="2020" name="Nature">
        <title>Giant virus diversity and host interactions through global metagenomics.</title>
        <authorList>
            <person name="Schulz F."/>
            <person name="Roux S."/>
            <person name="Paez-Espino D."/>
            <person name="Jungbluth S."/>
            <person name="Walsh D.A."/>
            <person name="Denef V.J."/>
            <person name="McMahon K.D."/>
            <person name="Konstantinidis K.T."/>
            <person name="Eloe-Fadrosh E.A."/>
            <person name="Kyrpides N.C."/>
            <person name="Woyke T."/>
        </authorList>
    </citation>
    <scope>NUCLEOTIDE SEQUENCE</scope>
    <source>
        <strain evidence="4">GVMAG-M-3300009068-24</strain>
    </source>
</reference>
<sequence length="399" mass="45824">MSASQSNNDSVAPSNFSVILPDELGPMATPSVHFVDRPTEGTHVANGNDAPLGPEEKKPRSSSFGKSDGEGNTPVRREREVEPLLQPDENRFVMFPIRHDDVWALYQKSVDSFWKAEDIDFSKDLADWKKLSDDEQNFIKMVLAFFAASDGVIVENLALRFMGEIQAPEVRAFYAFQNFMENVHSQTYSLTIDTYIQDPEEKMKLFHAVEHYPCVKKKSDWARKWISDGRSSFATRLLAFAIVEGIFFSSSFAAIFWIKRKNVLPGLCLSNEYISRDEALHVEHAVMLYKKLKRKVPKKRFVEIMTEAVAVEIEFITESIPCRMIGMSSDSMITYIKYCCDRLCSQMGYQKIYNVTNPFDWMEMISVEKKTNFFEHRVSEYALANKKIEGDVFDLNADF</sequence>
<evidence type="ECO:0000256" key="3">
    <source>
        <dbReference type="SAM" id="Phobius"/>
    </source>
</evidence>
<accession>A0A6C0EL32</accession>
<evidence type="ECO:0000256" key="2">
    <source>
        <dbReference type="SAM" id="MobiDB-lite"/>
    </source>
</evidence>
<dbReference type="InterPro" id="IPR000358">
    <property type="entry name" value="RNR_small_fam"/>
</dbReference>
<keyword evidence="3" id="KW-0812">Transmembrane</keyword>